<protein>
    <recommendedName>
        <fullName evidence="2">Tyr recombinase domain-containing protein</fullName>
    </recommendedName>
</protein>
<dbReference type="InterPro" id="IPR002104">
    <property type="entry name" value="Integrase_catalytic"/>
</dbReference>
<reference evidence="3 4" key="1">
    <citation type="submission" date="2019-03" db="EMBL/GenBank/DDBJ databases">
        <title>Single cell metagenomics reveals metabolic interactions within the superorganism composed of flagellate Streblomastix strix and complex community of Bacteroidetes bacteria on its surface.</title>
        <authorList>
            <person name="Treitli S.C."/>
            <person name="Kolisko M."/>
            <person name="Husnik F."/>
            <person name="Keeling P."/>
            <person name="Hampl V."/>
        </authorList>
    </citation>
    <scope>NUCLEOTIDE SEQUENCE [LARGE SCALE GENOMIC DNA]</scope>
    <source>
        <strain evidence="3">ST1C</strain>
    </source>
</reference>
<organism evidence="3 4">
    <name type="scientific">Streblomastix strix</name>
    <dbReference type="NCBI Taxonomy" id="222440"/>
    <lineage>
        <taxon>Eukaryota</taxon>
        <taxon>Metamonada</taxon>
        <taxon>Preaxostyla</taxon>
        <taxon>Oxymonadida</taxon>
        <taxon>Streblomastigidae</taxon>
        <taxon>Streblomastix</taxon>
    </lineage>
</organism>
<evidence type="ECO:0000313" key="4">
    <source>
        <dbReference type="Proteomes" id="UP000324800"/>
    </source>
</evidence>
<dbReference type="Gene3D" id="1.10.443.10">
    <property type="entry name" value="Intergrase catalytic core"/>
    <property type="match status" value="1"/>
</dbReference>
<dbReference type="InterPro" id="IPR011010">
    <property type="entry name" value="DNA_brk_join_enz"/>
</dbReference>
<dbReference type="GO" id="GO:0003677">
    <property type="term" value="F:DNA binding"/>
    <property type="evidence" value="ECO:0007669"/>
    <property type="project" value="InterPro"/>
</dbReference>
<dbReference type="PROSITE" id="PS51898">
    <property type="entry name" value="TYR_RECOMBINASE"/>
    <property type="match status" value="1"/>
</dbReference>
<keyword evidence="1" id="KW-0233">DNA recombination</keyword>
<proteinExistence type="predicted"/>
<dbReference type="EMBL" id="SNRW01001726">
    <property type="protein sequence ID" value="KAA6395276.1"/>
    <property type="molecule type" value="Genomic_DNA"/>
</dbReference>
<dbReference type="SUPFAM" id="SSF56349">
    <property type="entry name" value="DNA breaking-rejoining enzymes"/>
    <property type="match status" value="1"/>
</dbReference>
<gene>
    <name evidence="3" type="ORF">EZS28_009195</name>
</gene>
<evidence type="ECO:0000256" key="1">
    <source>
        <dbReference type="ARBA" id="ARBA00023172"/>
    </source>
</evidence>
<dbReference type="InterPro" id="IPR013762">
    <property type="entry name" value="Integrase-like_cat_sf"/>
</dbReference>
<evidence type="ECO:0000259" key="2">
    <source>
        <dbReference type="PROSITE" id="PS51898"/>
    </source>
</evidence>
<comment type="caution">
    <text evidence="3">The sequence shown here is derived from an EMBL/GenBank/DDBJ whole genome shotgun (WGS) entry which is preliminary data.</text>
</comment>
<dbReference type="GO" id="GO:0006310">
    <property type="term" value="P:DNA recombination"/>
    <property type="evidence" value="ECO:0007669"/>
    <property type="project" value="UniProtKB-KW"/>
</dbReference>
<name>A0A5J4WKY2_9EUKA</name>
<sequence length="358" mass="40530">QLGLTLLEDMFATKNNAKCTIYYSPTQEDAAAGTGGLQAVWENKTILINPPLTLMGKVVQKLRTVSNCTAVVIAMDWPNQRWPLNEAQENETTTRKSNSIRDKNRRGDIIFNQLAIAKHLEIEEQESLIKEMGPNLWRTRRAALSNLDVYLKSKNKNASSLLKGNVVLNVRRALDGMQKMGKSNQQMIAIRRGVCSIFALLISNKDLTRSPLISSFMKLIVSGIIKKPRYSKAWNISKLLDFESIKSNEKTQQNVMLHALALLEAHSTLRGTELASITRKQITVDTDCIKIIVAKRKAKNGGREIIIRPRLDKTICPYVALSKWIEMLNNRYPNQNSVWFNKRNLQASDQGVRDLLRT</sequence>
<dbReference type="Proteomes" id="UP000324800">
    <property type="component" value="Unassembled WGS sequence"/>
</dbReference>
<feature type="domain" description="Tyr recombinase" evidence="2">
    <location>
        <begin position="225"/>
        <end position="358"/>
    </location>
</feature>
<dbReference type="GO" id="GO:0015074">
    <property type="term" value="P:DNA integration"/>
    <property type="evidence" value="ECO:0007669"/>
    <property type="project" value="InterPro"/>
</dbReference>
<feature type="non-terminal residue" evidence="3">
    <location>
        <position position="1"/>
    </location>
</feature>
<accession>A0A5J4WKY2</accession>
<evidence type="ECO:0000313" key="3">
    <source>
        <dbReference type="EMBL" id="KAA6395276.1"/>
    </source>
</evidence>
<dbReference type="AlphaFoldDB" id="A0A5J4WKY2"/>